<dbReference type="Proteomes" id="UP001454036">
    <property type="component" value="Unassembled WGS sequence"/>
</dbReference>
<feature type="chain" id="PRO_5043808528" description="Secreted protein" evidence="1">
    <location>
        <begin position="17"/>
        <end position="84"/>
    </location>
</feature>
<evidence type="ECO:0000256" key="1">
    <source>
        <dbReference type="SAM" id="SignalP"/>
    </source>
</evidence>
<evidence type="ECO:0000313" key="3">
    <source>
        <dbReference type="Proteomes" id="UP001454036"/>
    </source>
</evidence>
<accession>A0AAV3QH54</accession>
<evidence type="ECO:0008006" key="4">
    <source>
        <dbReference type="Google" id="ProtNLM"/>
    </source>
</evidence>
<dbReference type="EMBL" id="BAABME010020933">
    <property type="protein sequence ID" value="GAA0161868.1"/>
    <property type="molecule type" value="Genomic_DNA"/>
</dbReference>
<proteinExistence type="predicted"/>
<dbReference type="AlphaFoldDB" id="A0AAV3QH54"/>
<reference evidence="2 3" key="1">
    <citation type="submission" date="2024-01" db="EMBL/GenBank/DDBJ databases">
        <title>The complete chloroplast genome sequence of Lithospermum erythrorhizon: insights into the phylogenetic relationship among Boraginaceae species and the maternal lineages of purple gromwells.</title>
        <authorList>
            <person name="Okada T."/>
            <person name="Watanabe K."/>
        </authorList>
    </citation>
    <scope>NUCLEOTIDE SEQUENCE [LARGE SCALE GENOMIC DNA]</scope>
</reference>
<dbReference type="PANTHER" id="PTHR35104:SF13">
    <property type="entry name" value="OS03G0807000 PROTEIN"/>
    <property type="match status" value="1"/>
</dbReference>
<comment type="caution">
    <text evidence="2">The sequence shown here is derived from an EMBL/GenBank/DDBJ whole genome shotgun (WGS) entry which is preliminary data.</text>
</comment>
<gene>
    <name evidence="2" type="ORF">LIER_39311</name>
</gene>
<dbReference type="PANTHER" id="PTHR35104">
    <property type="entry name" value="OS03G0807000 PROTEIN"/>
    <property type="match status" value="1"/>
</dbReference>
<protein>
    <recommendedName>
        <fullName evidence="4">Secreted protein</fullName>
    </recommendedName>
</protein>
<name>A0AAV3QH54_LITER</name>
<keyword evidence="3" id="KW-1185">Reference proteome</keyword>
<sequence length="84" mass="9866">MVLNTIVLFRVANVSADVCQYIACNPERLRSDQVLHLLFVYPFQHLHRFTLCLWTFFCFLPPDPDVPFEFPESSSSNNTYDHIE</sequence>
<evidence type="ECO:0000313" key="2">
    <source>
        <dbReference type="EMBL" id="GAA0161868.1"/>
    </source>
</evidence>
<keyword evidence="1" id="KW-0732">Signal</keyword>
<feature type="signal peptide" evidence="1">
    <location>
        <begin position="1"/>
        <end position="16"/>
    </location>
</feature>
<organism evidence="2 3">
    <name type="scientific">Lithospermum erythrorhizon</name>
    <name type="common">Purple gromwell</name>
    <name type="synonym">Lithospermum officinale var. erythrorhizon</name>
    <dbReference type="NCBI Taxonomy" id="34254"/>
    <lineage>
        <taxon>Eukaryota</taxon>
        <taxon>Viridiplantae</taxon>
        <taxon>Streptophyta</taxon>
        <taxon>Embryophyta</taxon>
        <taxon>Tracheophyta</taxon>
        <taxon>Spermatophyta</taxon>
        <taxon>Magnoliopsida</taxon>
        <taxon>eudicotyledons</taxon>
        <taxon>Gunneridae</taxon>
        <taxon>Pentapetalae</taxon>
        <taxon>asterids</taxon>
        <taxon>lamiids</taxon>
        <taxon>Boraginales</taxon>
        <taxon>Boraginaceae</taxon>
        <taxon>Boraginoideae</taxon>
        <taxon>Lithospermeae</taxon>
        <taxon>Lithospermum</taxon>
    </lineage>
</organism>